<organism evidence="4 5">
    <name type="scientific">Candidatus Hakubella thermalkaliphila</name>
    <dbReference type="NCBI Taxonomy" id="2754717"/>
    <lineage>
        <taxon>Bacteria</taxon>
        <taxon>Bacillati</taxon>
        <taxon>Actinomycetota</taxon>
        <taxon>Actinomycetota incertae sedis</taxon>
        <taxon>Candidatus Hakubellales</taxon>
        <taxon>Candidatus Hakubellaceae</taxon>
        <taxon>Candidatus Hakubella</taxon>
    </lineage>
</organism>
<dbReference type="Proteomes" id="UP000585609">
    <property type="component" value="Unassembled WGS sequence"/>
</dbReference>
<sequence>MAIILGEGTGKSTQGSFRRTEGGNSGEVSRESSEGLRTSQDDPEMTKTVPITKEGNGKEVCRLTDEVNKWRSQDNDKLGGARTSGFRRDSGNTSPRLRTGIRMLIQPMSQSVGQTCTFGTDSRGSDNVCSGCTGKGSLQAGRRLNLKPYRGKTRCTEF</sequence>
<feature type="region of interest" description="Disordered" evidence="1">
    <location>
        <begin position="72"/>
        <end position="96"/>
    </location>
</feature>
<evidence type="ECO:0000313" key="7">
    <source>
        <dbReference type="Proteomes" id="UP000585609"/>
    </source>
</evidence>
<dbReference type="AlphaFoldDB" id="A0A6V8Q0G7"/>
<protein>
    <submittedName>
        <fullName evidence="4">Uncharacterized protein</fullName>
    </submittedName>
</protein>
<dbReference type="EMBL" id="BLSC01000393">
    <property type="protein sequence ID" value="GFP38188.1"/>
    <property type="molecule type" value="Genomic_DNA"/>
</dbReference>
<gene>
    <name evidence="2" type="ORF">HKBW3S03_00858</name>
    <name evidence="3" type="ORF">HKBW3S09_00838</name>
    <name evidence="4" type="ORF">HKBW3S44_01868</name>
</gene>
<name>A0A6V8Q0G7_9ACTN</name>
<comment type="caution">
    <text evidence="4">The sequence shown here is derived from an EMBL/GenBank/DDBJ whole genome shotgun (WGS) entry which is preliminary data.</text>
</comment>
<dbReference type="Proteomes" id="UP000561271">
    <property type="component" value="Unassembled WGS sequence"/>
</dbReference>
<proteinExistence type="predicted"/>
<evidence type="ECO:0000313" key="3">
    <source>
        <dbReference type="EMBL" id="GFP23371.1"/>
    </source>
</evidence>
<feature type="region of interest" description="Disordered" evidence="1">
    <location>
        <begin position="1"/>
        <end position="60"/>
    </location>
</feature>
<accession>A0A6V8Q0G7</accession>
<evidence type="ECO:0000313" key="2">
    <source>
        <dbReference type="EMBL" id="GFP19353.1"/>
    </source>
</evidence>
<evidence type="ECO:0000256" key="1">
    <source>
        <dbReference type="SAM" id="MobiDB-lite"/>
    </source>
</evidence>
<reference evidence="5 6" key="1">
    <citation type="journal article" date="2020" name="Front. Microbiol.">
        <title>Single-cell genomics of novel Actinobacteria with the Wood-Ljungdahl pathway discovered in a serpentinizing system.</title>
        <authorList>
            <person name="Merino N."/>
            <person name="Kawai M."/>
            <person name="Boyd E.S."/>
            <person name="Colman D.R."/>
            <person name="McGlynn S.E."/>
            <person name="Nealson K.H."/>
            <person name="Kurokawa K."/>
            <person name="Hongoh Y."/>
        </authorList>
    </citation>
    <scope>NUCLEOTIDE SEQUENCE [LARGE SCALE GENOMIC DNA]</scope>
    <source>
        <strain evidence="2 6">S03</strain>
        <strain evidence="3 7">S09_30</strain>
        <strain evidence="4 5">S44</strain>
    </source>
</reference>
<evidence type="ECO:0000313" key="5">
    <source>
        <dbReference type="Proteomes" id="UP000561271"/>
    </source>
</evidence>
<evidence type="ECO:0000313" key="6">
    <source>
        <dbReference type="Proteomes" id="UP000574717"/>
    </source>
</evidence>
<dbReference type="EMBL" id="BLRW01000098">
    <property type="protein sequence ID" value="GFP23371.1"/>
    <property type="molecule type" value="Genomic_DNA"/>
</dbReference>
<dbReference type="Proteomes" id="UP000574717">
    <property type="component" value="Unassembled WGS sequence"/>
</dbReference>
<evidence type="ECO:0000313" key="4">
    <source>
        <dbReference type="EMBL" id="GFP38188.1"/>
    </source>
</evidence>
<dbReference type="EMBL" id="BLRU01000065">
    <property type="protein sequence ID" value="GFP19353.1"/>
    <property type="molecule type" value="Genomic_DNA"/>
</dbReference>